<organism evidence="1 2">
    <name type="scientific">Cinnamomum micranthum f. kanehirae</name>
    <dbReference type="NCBI Taxonomy" id="337451"/>
    <lineage>
        <taxon>Eukaryota</taxon>
        <taxon>Viridiplantae</taxon>
        <taxon>Streptophyta</taxon>
        <taxon>Embryophyta</taxon>
        <taxon>Tracheophyta</taxon>
        <taxon>Spermatophyta</taxon>
        <taxon>Magnoliopsida</taxon>
        <taxon>Magnoliidae</taxon>
        <taxon>Laurales</taxon>
        <taxon>Lauraceae</taxon>
        <taxon>Cinnamomum</taxon>
    </lineage>
</organism>
<dbReference type="Pfam" id="PF06521">
    <property type="entry name" value="PAR1"/>
    <property type="match status" value="1"/>
</dbReference>
<evidence type="ECO:0000313" key="2">
    <source>
        <dbReference type="Proteomes" id="UP000283530"/>
    </source>
</evidence>
<dbReference type="OrthoDB" id="772928at2759"/>
<evidence type="ECO:0000313" key="1">
    <source>
        <dbReference type="EMBL" id="RWR81563.1"/>
    </source>
</evidence>
<name>A0A3S4NTU0_9MAGN</name>
<dbReference type="PANTHER" id="PTHR33649:SF4">
    <property type="entry name" value="PAR1 PROTEIN"/>
    <property type="match status" value="1"/>
</dbReference>
<reference evidence="1 2" key="1">
    <citation type="journal article" date="2019" name="Nat. Plants">
        <title>Stout camphor tree genome fills gaps in understanding of flowering plant genome evolution.</title>
        <authorList>
            <person name="Chaw S.M."/>
            <person name="Liu Y.C."/>
            <person name="Wu Y.W."/>
            <person name="Wang H.Y."/>
            <person name="Lin C.I."/>
            <person name="Wu C.S."/>
            <person name="Ke H.M."/>
            <person name="Chang L.Y."/>
            <person name="Hsu C.Y."/>
            <person name="Yang H.T."/>
            <person name="Sudianto E."/>
            <person name="Hsu M.H."/>
            <person name="Wu K.P."/>
            <person name="Wang L.N."/>
            <person name="Leebens-Mack J.H."/>
            <person name="Tsai I.J."/>
        </authorList>
    </citation>
    <scope>NUCLEOTIDE SEQUENCE [LARGE SCALE GENOMIC DNA]</scope>
    <source>
        <strain evidence="2">cv. Chaw 1501</strain>
        <tissue evidence="1">Young leaves</tissue>
    </source>
</reference>
<comment type="caution">
    <text evidence="1">The sequence shown here is derived from an EMBL/GenBank/DDBJ whole genome shotgun (WGS) entry which is preliminary data.</text>
</comment>
<dbReference type="STRING" id="337451.A0A3S4NTU0"/>
<dbReference type="PANTHER" id="PTHR33649">
    <property type="entry name" value="PAR1 PROTEIN"/>
    <property type="match status" value="1"/>
</dbReference>
<dbReference type="Proteomes" id="UP000283530">
    <property type="component" value="Unassembled WGS sequence"/>
</dbReference>
<dbReference type="AlphaFoldDB" id="A0A3S4NTU0"/>
<protein>
    <submittedName>
        <fullName evidence="1">PAR1-like protein</fullName>
    </submittedName>
</protein>
<dbReference type="InterPro" id="IPR009489">
    <property type="entry name" value="PAR1"/>
</dbReference>
<gene>
    <name evidence="1" type="ORF">CKAN_01025000</name>
</gene>
<accession>A0A3S4NTU0</accession>
<keyword evidence="2" id="KW-1185">Reference proteome</keyword>
<dbReference type="EMBL" id="QPKB01000004">
    <property type="protein sequence ID" value="RWR81563.1"/>
    <property type="molecule type" value="Genomic_DNA"/>
</dbReference>
<proteinExistence type="predicted"/>
<sequence length="249" mass="27325">MGINSKAFGSLHKTKSSLFLVCHYTHLYKPIELKPDLVFSQNSFHFPIPHEPKITHCNKTVRKREIPMASSPFPKETLTLLFALALLVHATFGTLICENLPQGLCAFSISSKGKRCLLENYTGENGKVGYQCRTSDVDVERMSNYIEKDECVKACGADRRAVGISSDSLMEPQFTAKLCSPNCFQNCPNIIDLYFNLAAGEGVFLPDLCEIQRSNPHRAMAELLSSGLALGPASSDSSFSMVAAPPISI</sequence>